<gene>
    <name evidence="1" type="ORF">GGQ63_000213</name>
</gene>
<dbReference type="Proteomes" id="UP000523821">
    <property type="component" value="Unassembled WGS sequence"/>
</dbReference>
<dbReference type="RefSeq" id="WP_183851747.1">
    <property type="nucleotide sequence ID" value="NZ_JACHOO010000001.1"/>
</dbReference>
<comment type="caution">
    <text evidence="1">The sequence shown here is derived from an EMBL/GenBank/DDBJ whole genome shotgun (WGS) entry which is preliminary data.</text>
</comment>
<accession>A0A7W9CSM2</accession>
<keyword evidence="2" id="KW-1185">Reference proteome</keyword>
<organism evidence="1 2">
    <name type="scientific">Prosthecomicrobium pneumaticum</name>
    <dbReference type="NCBI Taxonomy" id="81895"/>
    <lineage>
        <taxon>Bacteria</taxon>
        <taxon>Pseudomonadati</taxon>
        <taxon>Pseudomonadota</taxon>
        <taxon>Alphaproteobacteria</taxon>
        <taxon>Hyphomicrobiales</taxon>
        <taxon>Kaistiaceae</taxon>
        <taxon>Prosthecomicrobium</taxon>
    </lineage>
</organism>
<evidence type="ECO:0000313" key="2">
    <source>
        <dbReference type="Proteomes" id="UP000523821"/>
    </source>
</evidence>
<dbReference type="AlphaFoldDB" id="A0A7W9CSM2"/>
<name>A0A7W9CSM2_9HYPH</name>
<reference evidence="1 2" key="1">
    <citation type="submission" date="2020-08" db="EMBL/GenBank/DDBJ databases">
        <title>Genomic Encyclopedia of Type Strains, Phase IV (KMG-IV): sequencing the most valuable type-strain genomes for metagenomic binning, comparative biology and taxonomic classification.</title>
        <authorList>
            <person name="Goeker M."/>
        </authorList>
    </citation>
    <scope>NUCLEOTIDE SEQUENCE [LARGE SCALE GENOMIC DNA]</scope>
    <source>
        <strain evidence="1 2">DSM 16268</strain>
    </source>
</reference>
<proteinExistence type="predicted"/>
<dbReference type="EMBL" id="JACHOO010000001">
    <property type="protein sequence ID" value="MBB5751170.1"/>
    <property type="molecule type" value="Genomic_DNA"/>
</dbReference>
<protein>
    <submittedName>
        <fullName evidence="1">Uncharacterized protein</fullName>
    </submittedName>
</protein>
<evidence type="ECO:0000313" key="1">
    <source>
        <dbReference type="EMBL" id="MBB5751170.1"/>
    </source>
</evidence>
<sequence>MIAFTVFDTPIGPCGLAWSGAGGTAAKRRMLAIESRHARGAPTLFDRDP</sequence>